<feature type="region of interest" description="Disordered" evidence="1">
    <location>
        <begin position="14"/>
        <end position="34"/>
    </location>
</feature>
<gene>
    <name evidence="3" type="ORF">SAMN04489717_5620</name>
</gene>
<reference evidence="3 4" key="1">
    <citation type="submission" date="2016-10" db="EMBL/GenBank/DDBJ databases">
        <authorList>
            <person name="de Groot N.N."/>
        </authorList>
    </citation>
    <scope>NUCLEOTIDE SEQUENCE [LARGE SCALE GENOMIC DNA]</scope>
    <source>
        <strain evidence="3 4">DSM 22024</strain>
    </source>
</reference>
<accession>A0A1H1YPE2</accession>
<evidence type="ECO:0000256" key="1">
    <source>
        <dbReference type="SAM" id="MobiDB-lite"/>
    </source>
</evidence>
<evidence type="ECO:0000313" key="4">
    <source>
        <dbReference type="Proteomes" id="UP000198983"/>
    </source>
</evidence>
<dbReference type="Proteomes" id="UP000198983">
    <property type="component" value="Chromosome I"/>
</dbReference>
<evidence type="ECO:0000313" key="3">
    <source>
        <dbReference type="EMBL" id="SDT23345.1"/>
    </source>
</evidence>
<proteinExistence type="predicted"/>
<protein>
    <submittedName>
        <fullName evidence="3">STAS domain-containing protein</fullName>
    </submittedName>
</protein>
<evidence type="ECO:0000259" key="2">
    <source>
        <dbReference type="PROSITE" id="PS50801"/>
    </source>
</evidence>
<feature type="domain" description="STAS" evidence="2">
    <location>
        <begin position="102"/>
        <end position="172"/>
    </location>
</feature>
<feature type="compositionally biased region" description="Basic and acidic residues" evidence="1">
    <location>
        <begin position="18"/>
        <end position="31"/>
    </location>
</feature>
<dbReference type="Gene3D" id="3.30.750.24">
    <property type="entry name" value="STAS domain"/>
    <property type="match status" value="1"/>
</dbReference>
<organism evidence="3 4">
    <name type="scientific">Actinopolymorpha singaporensis</name>
    <dbReference type="NCBI Taxonomy" id="117157"/>
    <lineage>
        <taxon>Bacteria</taxon>
        <taxon>Bacillati</taxon>
        <taxon>Actinomycetota</taxon>
        <taxon>Actinomycetes</taxon>
        <taxon>Propionibacteriales</taxon>
        <taxon>Actinopolymorphaceae</taxon>
        <taxon>Actinopolymorpha</taxon>
    </lineage>
</organism>
<dbReference type="AlphaFoldDB" id="A0A1H1YPE2"/>
<dbReference type="SUPFAM" id="SSF52091">
    <property type="entry name" value="SpoIIaa-like"/>
    <property type="match status" value="1"/>
</dbReference>
<dbReference type="InterPro" id="IPR002645">
    <property type="entry name" value="STAS_dom"/>
</dbReference>
<dbReference type="Pfam" id="PF01740">
    <property type="entry name" value="STAS"/>
    <property type="match status" value="1"/>
</dbReference>
<dbReference type="EMBL" id="LT629732">
    <property type="protein sequence ID" value="SDT23345.1"/>
    <property type="molecule type" value="Genomic_DNA"/>
</dbReference>
<dbReference type="PROSITE" id="PS50801">
    <property type="entry name" value="STAS"/>
    <property type="match status" value="1"/>
</dbReference>
<sequence>MILDDVFGLARKVAPRGTKGERPSGRSRTERFPGQVTPPLIHPAVAQPVATARSRPLTGRAAIPQDVLCLQPTEALLCPSASVLVTAVLRRIGACRPLPYVVVLTLDQAPDIDDDGCEALVELCYSLRASGMRLYLATGTTTVLDRLRATGAVTRMLAGTVHLRLRTALLAAFEDLPGPAVTTRDVLAELEDRLAPLPI</sequence>
<name>A0A1H1YPE2_9ACTN</name>
<dbReference type="InterPro" id="IPR036513">
    <property type="entry name" value="STAS_dom_sf"/>
</dbReference>
<keyword evidence="4" id="KW-1185">Reference proteome</keyword>